<dbReference type="InterPro" id="IPR044925">
    <property type="entry name" value="His-Me_finger_sf"/>
</dbReference>
<dbReference type="RefSeq" id="YP_010013334.1">
    <property type="nucleotide sequence ID" value="NC_053510.1"/>
</dbReference>
<keyword evidence="1" id="KW-0378">Hydrolase</keyword>
<keyword evidence="1" id="KW-0255">Endonuclease</keyword>
<proteinExistence type="predicted"/>
<dbReference type="Proteomes" id="UP000258832">
    <property type="component" value="Segment"/>
</dbReference>
<dbReference type="GO" id="GO:0004519">
    <property type="term" value="F:endonuclease activity"/>
    <property type="evidence" value="ECO:0007669"/>
    <property type="project" value="UniProtKB-KW"/>
</dbReference>
<gene>
    <name evidence="1" type="primary">104</name>
    <name evidence="1" type="ORF">SEA_BROMDEN_104</name>
</gene>
<accession>A0A345MBN7</accession>
<organism evidence="1 2">
    <name type="scientific">Mycobacterium phage Bromden</name>
    <dbReference type="NCBI Taxonomy" id="2283252"/>
    <lineage>
        <taxon>Viruses</taxon>
        <taxon>Duplodnaviria</taxon>
        <taxon>Heunggongvirae</taxon>
        <taxon>Uroviricota</taxon>
        <taxon>Caudoviricetes</taxon>
        <taxon>Vilmaviridae</taxon>
        <taxon>Lclasvirinae</taxon>
        <taxon>Bromdenvirus</taxon>
        <taxon>Bromdenvirus bromden</taxon>
    </lineage>
</organism>
<keyword evidence="1" id="KW-0540">Nuclease</keyword>
<dbReference type="KEGG" id="vg:63209915"/>
<dbReference type="EMBL" id="MH576973">
    <property type="protein sequence ID" value="AXH67908.1"/>
    <property type="molecule type" value="Genomic_DNA"/>
</dbReference>
<reference evidence="2" key="1">
    <citation type="submission" date="2018-07" db="EMBL/GenBank/DDBJ databases">
        <authorList>
            <person name="Quirk P.G."/>
            <person name="Krulwich T.A."/>
        </authorList>
    </citation>
    <scope>NUCLEOTIDE SEQUENCE [LARGE SCALE GENOMIC DNA]</scope>
</reference>
<dbReference type="GeneID" id="63209915"/>
<keyword evidence="2" id="KW-1185">Reference proteome</keyword>
<evidence type="ECO:0000313" key="2">
    <source>
        <dbReference type="Proteomes" id="UP000258832"/>
    </source>
</evidence>
<evidence type="ECO:0000313" key="1">
    <source>
        <dbReference type="EMBL" id="AXH67908.1"/>
    </source>
</evidence>
<dbReference type="SUPFAM" id="SSF54060">
    <property type="entry name" value="His-Me finger endonucleases"/>
    <property type="match status" value="1"/>
</dbReference>
<dbReference type="InterPro" id="IPR038563">
    <property type="entry name" value="Endonuclease_7_sf"/>
</dbReference>
<protein>
    <submittedName>
        <fullName evidence="1">Endonuclease VII</fullName>
    </submittedName>
</protein>
<dbReference type="InterPro" id="IPR004211">
    <property type="entry name" value="Endonuclease_7"/>
</dbReference>
<name>A0A345MBN7_9CAUD</name>
<sequence length="138" mass="15288">MRQPTSLIRNGDGHKKCNWCGNWLAESEFSKSSSTLDKLSSRCRACLSGSRYGLTRNDLTRLLNECGWKCPICSRDIGFGTRGLHVDHDHSCCAGNKSCGRCLRGVTCGHCNKGLGYFRDDPDALLAAVKYLKKKRDA</sequence>
<dbReference type="Pfam" id="PF02945">
    <property type="entry name" value="Endonuclease_7"/>
    <property type="match status" value="1"/>
</dbReference>
<dbReference type="Gene3D" id="3.40.1800.10">
    <property type="entry name" value="His-Me finger endonucleases"/>
    <property type="match status" value="1"/>
</dbReference>